<dbReference type="Proteomes" id="UP000281553">
    <property type="component" value="Unassembled WGS sequence"/>
</dbReference>
<name>A0A3P7QT62_DIBLA</name>
<accession>A0A3P7QT62</accession>
<dbReference type="EMBL" id="UYRU01086329">
    <property type="protein sequence ID" value="VDN35012.1"/>
    <property type="molecule type" value="Genomic_DNA"/>
</dbReference>
<sequence length="69" mass="7340">MTSSTTLTLSAVVTSPIPRKSPTLASGLPRSTATRPSPIRLLVLSMIWLLFANSPGRSSMDWSPAGWLA</sequence>
<protein>
    <submittedName>
        <fullName evidence="1">Uncharacterized protein</fullName>
    </submittedName>
</protein>
<gene>
    <name evidence="1" type="ORF">DILT_LOCUS16657</name>
</gene>
<dbReference type="AlphaFoldDB" id="A0A3P7QT62"/>
<evidence type="ECO:0000313" key="1">
    <source>
        <dbReference type="EMBL" id="VDN35012.1"/>
    </source>
</evidence>
<evidence type="ECO:0000313" key="2">
    <source>
        <dbReference type="Proteomes" id="UP000281553"/>
    </source>
</evidence>
<proteinExistence type="predicted"/>
<reference evidence="1 2" key="1">
    <citation type="submission" date="2018-11" db="EMBL/GenBank/DDBJ databases">
        <authorList>
            <consortium name="Pathogen Informatics"/>
        </authorList>
    </citation>
    <scope>NUCLEOTIDE SEQUENCE [LARGE SCALE GENOMIC DNA]</scope>
</reference>
<organism evidence="1 2">
    <name type="scientific">Dibothriocephalus latus</name>
    <name type="common">Fish tapeworm</name>
    <name type="synonym">Diphyllobothrium latum</name>
    <dbReference type="NCBI Taxonomy" id="60516"/>
    <lineage>
        <taxon>Eukaryota</taxon>
        <taxon>Metazoa</taxon>
        <taxon>Spiralia</taxon>
        <taxon>Lophotrochozoa</taxon>
        <taxon>Platyhelminthes</taxon>
        <taxon>Cestoda</taxon>
        <taxon>Eucestoda</taxon>
        <taxon>Diphyllobothriidea</taxon>
        <taxon>Diphyllobothriidae</taxon>
        <taxon>Dibothriocephalus</taxon>
    </lineage>
</organism>
<keyword evidence="2" id="KW-1185">Reference proteome</keyword>